<dbReference type="EMBL" id="BLLK01000046">
    <property type="protein sequence ID" value="GFH53014.1"/>
    <property type="molecule type" value="Genomic_DNA"/>
</dbReference>
<evidence type="ECO:0000313" key="3">
    <source>
        <dbReference type="EMBL" id="GFH53014.1"/>
    </source>
</evidence>
<protein>
    <recommendedName>
        <fullName evidence="2">ShKT domain-containing protein</fullName>
    </recommendedName>
</protein>
<evidence type="ECO:0000259" key="2">
    <source>
        <dbReference type="PROSITE" id="PS51670"/>
    </source>
</evidence>
<reference evidence="3 4" key="1">
    <citation type="journal article" date="2021" name="Sci. Rep.">
        <title>The genome of the diatom Chaetoceros tenuissimus carries an ancient integrated fragment of an extant virus.</title>
        <authorList>
            <person name="Hongo Y."/>
            <person name="Kimura K."/>
            <person name="Takaki Y."/>
            <person name="Yoshida Y."/>
            <person name="Baba S."/>
            <person name="Kobayashi G."/>
            <person name="Nagasaki K."/>
            <person name="Hano T."/>
            <person name="Tomaru Y."/>
        </authorList>
    </citation>
    <scope>NUCLEOTIDE SEQUENCE [LARGE SCALE GENOMIC DNA]</scope>
    <source>
        <strain evidence="3 4">NIES-3715</strain>
    </source>
</reference>
<sequence length="640" mass="73868">MILLGKLNLIYTVLVFLTIPNFQAFRDGSSVAFAAEDEDSLEKKNATRVSLFAQREYACYDRSPHCNQWAAIGECRKRNGRQYMIDNCLFSCNMCNPDMEKWVPQPTNTFTKMTFESQNELEYTITTGIRQTVEFEDTPLIARTDKNMRNNAISVTKRRLADVLVAQNHYLDKVYEDHSYFSSAKQDYVYHSSIDIDLLSEQKATLFPLPEKCANRNALCAVWATEGFCDTKPMKMAKICAPMCHMCRRNRVASDKVFIEDISIHSSPFLRNDLYGVLEAIKDDRIIIDWAFKYAEKDKSLLKYVTTERRFVNGDYMNALHVKNVNRWTYMWDRPQHDQAYVQELLGSNETGAFTQRYIAMYNFTSDGLCGAILNAVKFGVGTQNRDDPNGKLSDDGFPQAVRKVYYTEGENGWQMKQKVRHSSRLYMYPAMNTEDGKRFAPAIERLLEKMQLLVGAPRDHIEMPLIFEKFSVGEYRNATSFFKESILTSEGQMYYKSTVEDTDEYKLPNTLRERRPNTMINPRVFGVTLFLNDVEEGGEVSFPFLQTNNAPHVQDVSVGKAIIFPTVLSMNGQWNISKDESLDKNYNDNLGSSELFEDLSFVAQHNPVRKGVKYTLTVYFRRYASEADDFDEVDEWYKG</sequence>
<evidence type="ECO:0000313" key="4">
    <source>
        <dbReference type="Proteomes" id="UP001054902"/>
    </source>
</evidence>
<dbReference type="PROSITE" id="PS51670">
    <property type="entry name" value="SHKT"/>
    <property type="match status" value="1"/>
</dbReference>
<feature type="domain" description="ShKT" evidence="2">
    <location>
        <begin position="59"/>
        <end position="95"/>
    </location>
</feature>
<organism evidence="3 4">
    <name type="scientific">Chaetoceros tenuissimus</name>
    <dbReference type="NCBI Taxonomy" id="426638"/>
    <lineage>
        <taxon>Eukaryota</taxon>
        <taxon>Sar</taxon>
        <taxon>Stramenopiles</taxon>
        <taxon>Ochrophyta</taxon>
        <taxon>Bacillariophyta</taxon>
        <taxon>Coscinodiscophyceae</taxon>
        <taxon>Chaetocerotophycidae</taxon>
        <taxon>Chaetocerotales</taxon>
        <taxon>Chaetocerotaceae</taxon>
        <taxon>Chaetoceros</taxon>
    </lineage>
</organism>
<dbReference type="Pfam" id="PF01549">
    <property type="entry name" value="ShK"/>
    <property type="match status" value="2"/>
</dbReference>
<gene>
    <name evidence="3" type="ORF">CTEN210_09490</name>
</gene>
<evidence type="ECO:0000256" key="1">
    <source>
        <dbReference type="SAM" id="SignalP"/>
    </source>
</evidence>
<dbReference type="Gene3D" id="2.60.120.620">
    <property type="entry name" value="q2cbj1_9rhob like domain"/>
    <property type="match status" value="1"/>
</dbReference>
<dbReference type="Proteomes" id="UP001054902">
    <property type="component" value="Unassembled WGS sequence"/>
</dbReference>
<proteinExistence type="predicted"/>
<keyword evidence="1" id="KW-0732">Signal</keyword>
<dbReference type="InterPro" id="IPR003582">
    <property type="entry name" value="ShKT_dom"/>
</dbReference>
<dbReference type="SMART" id="SM00254">
    <property type="entry name" value="ShKT"/>
    <property type="match status" value="2"/>
</dbReference>
<accession>A0AAD3H7P8</accession>
<feature type="signal peptide" evidence="1">
    <location>
        <begin position="1"/>
        <end position="24"/>
    </location>
</feature>
<dbReference type="AlphaFoldDB" id="A0AAD3H7P8"/>
<keyword evidence="4" id="KW-1185">Reference proteome</keyword>
<feature type="chain" id="PRO_5042078661" description="ShKT domain-containing protein" evidence="1">
    <location>
        <begin position="25"/>
        <end position="640"/>
    </location>
</feature>
<name>A0AAD3H7P8_9STRA</name>
<comment type="caution">
    <text evidence="3">The sequence shown here is derived from an EMBL/GenBank/DDBJ whole genome shotgun (WGS) entry which is preliminary data.</text>
</comment>